<dbReference type="RefSeq" id="WP_092699471.1">
    <property type="nucleotide sequence ID" value="NZ_FNFC01000002.1"/>
</dbReference>
<evidence type="ECO:0000259" key="7">
    <source>
        <dbReference type="PROSITE" id="PS50109"/>
    </source>
</evidence>
<evidence type="ECO:0000256" key="6">
    <source>
        <dbReference type="PROSITE-ProRule" id="PRU00169"/>
    </source>
</evidence>
<gene>
    <name evidence="11" type="ORF">SAMN05216226_10296</name>
</gene>
<dbReference type="GO" id="GO:0000155">
    <property type="term" value="F:phosphorelay sensor kinase activity"/>
    <property type="evidence" value="ECO:0007669"/>
    <property type="project" value="InterPro"/>
</dbReference>
<dbReference type="InterPro" id="IPR003661">
    <property type="entry name" value="HisK_dim/P_dom"/>
</dbReference>
<dbReference type="Gene3D" id="3.30.450.40">
    <property type="match status" value="2"/>
</dbReference>
<dbReference type="SUPFAM" id="SSF55785">
    <property type="entry name" value="PYP-like sensor domain (PAS domain)"/>
    <property type="match status" value="5"/>
</dbReference>
<dbReference type="Pfam" id="PF01590">
    <property type="entry name" value="GAF"/>
    <property type="match status" value="1"/>
</dbReference>
<evidence type="ECO:0000259" key="10">
    <source>
        <dbReference type="PROSITE" id="PS50113"/>
    </source>
</evidence>
<dbReference type="SUPFAM" id="SSF55874">
    <property type="entry name" value="ATPase domain of HSP90 chaperone/DNA topoisomerase II/histidine kinase"/>
    <property type="match status" value="1"/>
</dbReference>
<feature type="domain" description="PAC" evidence="10">
    <location>
        <begin position="646"/>
        <end position="698"/>
    </location>
</feature>
<dbReference type="Gene3D" id="1.10.287.130">
    <property type="match status" value="1"/>
</dbReference>
<keyword evidence="5" id="KW-0902">Two-component regulatory system</keyword>
<evidence type="ECO:0000256" key="1">
    <source>
        <dbReference type="ARBA" id="ARBA00000085"/>
    </source>
</evidence>
<dbReference type="Gene3D" id="3.30.565.10">
    <property type="entry name" value="Histidine kinase-like ATPase, C-terminal domain"/>
    <property type="match status" value="1"/>
</dbReference>
<dbReference type="InterPro" id="IPR013767">
    <property type="entry name" value="PAS_fold"/>
</dbReference>
<reference evidence="11 12" key="1">
    <citation type="submission" date="2016-10" db="EMBL/GenBank/DDBJ databases">
        <authorList>
            <person name="de Groot N.N."/>
        </authorList>
    </citation>
    <scope>NUCLEOTIDE SEQUENCE [LARGE SCALE GENOMIC DNA]</scope>
    <source>
        <strain evidence="11 12">IBRC-M10015</strain>
    </source>
</reference>
<dbReference type="Pfam" id="PF00512">
    <property type="entry name" value="HisKA"/>
    <property type="match status" value="1"/>
</dbReference>
<dbReference type="CDD" id="cd00156">
    <property type="entry name" value="REC"/>
    <property type="match status" value="1"/>
</dbReference>
<evidence type="ECO:0000256" key="5">
    <source>
        <dbReference type="ARBA" id="ARBA00023012"/>
    </source>
</evidence>
<dbReference type="Gene3D" id="3.40.50.2300">
    <property type="match status" value="1"/>
</dbReference>
<dbReference type="SMART" id="SM00387">
    <property type="entry name" value="HATPase_c"/>
    <property type="match status" value="1"/>
</dbReference>
<evidence type="ECO:0000256" key="2">
    <source>
        <dbReference type="ARBA" id="ARBA00012438"/>
    </source>
</evidence>
<dbReference type="InterPro" id="IPR013655">
    <property type="entry name" value="PAS_fold_3"/>
</dbReference>
<accession>A0A1G8SQB8</accession>
<dbReference type="InterPro" id="IPR000014">
    <property type="entry name" value="PAS"/>
</dbReference>
<dbReference type="Gene3D" id="3.30.450.20">
    <property type="entry name" value="PAS domain"/>
    <property type="match status" value="5"/>
</dbReference>
<evidence type="ECO:0000313" key="12">
    <source>
        <dbReference type="Proteomes" id="UP000198856"/>
    </source>
</evidence>
<dbReference type="PROSITE" id="PS50110">
    <property type="entry name" value="RESPONSE_REGULATORY"/>
    <property type="match status" value="1"/>
</dbReference>
<name>A0A1G8SQB8_9EURY</name>
<dbReference type="PANTHER" id="PTHR43711:SF1">
    <property type="entry name" value="HISTIDINE KINASE 1"/>
    <property type="match status" value="1"/>
</dbReference>
<organism evidence="11 12">
    <name type="scientific">Halovenus aranensis</name>
    <dbReference type="NCBI Taxonomy" id="890420"/>
    <lineage>
        <taxon>Archaea</taxon>
        <taxon>Methanobacteriati</taxon>
        <taxon>Methanobacteriota</taxon>
        <taxon>Stenosarchaea group</taxon>
        <taxon>Halobacteria</taxon>
        <taxon>Halobacteriales</taxon>
        <taxon>Haloarculaceae</taxon>
        <taxon>Halovenus</taxon>
    </lineage>
</organism>
<dbReference type="GO" id="GO:0006355">
    <property type="term" value="P:regulation of DNA-templated transcription"/>
    <property type="evidence" value="ECO:0007669"/>
    <property type="project" value="InterPro"/>
</dbReference>
<feature type="domain" description="PAS" evidence="9">
    <location>
        <begin position="830"/>
        <end position="899"/>
    </location>
</feature>
<comment type="catalytic activity">
    <reaction evidence="1">
        <text>ATP + protein L-histidine = ADP + protein N-phospho-L-histidine.</text>
        <dbReference type="EC" id="2.7.13.3"/>
    </reaction>
</comment>
<dbReference type="PROSITE" id="PS50112">
    <property type="entry name" value="PAS"/>
    <property type="match status" value="3"/>
</dbReference>
<dbReference type="SUPFAM" id="SSF55781">
    <property type="entry name" value="GAF domain-like"/>
    <property type="match status" value="2"/>
</dbReference>
<dbReference type="Pfam" id="PF08447">
    <property type="entry name" value="PAS_3"/>
    <property type="match status" value="1"/>
</dbReference>
<feature type="domain" description="Histidine kinase" evidence="7">
    <location>
        <begin position="1119"/>
        <end position="1315"/>
    </location>
</feature>
<dbReference type="Proteomes" id="UP000198856">
    <property type="component" value="Unassembled WGS sequence"/>
</dbReference>
<keyword evidence="12" id="KW-1185">Reference proteome</keyword>
<dbReference type="PROSITE" id="PS50113">
    <property type="entry name" value="PAC"/>
    <property type="match status" value="2"/>
</dbReference>
<dbReference type="Pfam" id="PF02518">
    <property type="entry name" value="HATPase_c"/>
    <property type="match status" value="1"/>
</dbReference>
<dbReference type="PROSITE" id="PS50109">
    <property type="entry name" value="HIS_KIN"/>
    <property type="match status" value="1"/>
</dbReference>
<dbReference type="InterPro" id="IPR003018">
    <property type="entry name" value="GAF"/>
</dbReference>
<evidence type="ECO:0000259" key="9">
    <source>
        <dbReference type="PROSITE" id="PS50112"/>
    </source>
</evidence>
<evidence type="ECO:0000259" key="8">
    <source>
        <dbReference type="PROSITE" id="PS50110"/>
    </source>
</evidence>
<dbReference type="SUPFAM" id="SSF52172">
    <property type="entry name" value="CheY-like"/>
    <property type="match status" value="1"/>
</dbReference>
<dbReference type="Pfam" id="PF00072">
    <property type="entry name" value="Response_reg"/>
    <property type="match status" value="1"/>
</dbReference>
<dbReference type="SMART" id="SM00086">
    <property type="entry name" value="PAC"/>
    <property type="match status" value="3"/>
</dbReference>
<dbReference type="SMART" id="SM00091">
    <property type="entry name" value="PAS"/>
    <property type="match status" value="5"/>
</dbReference>
<dbReference type="InterPro" id="IPR011006">
    <property type="entry name" value="CheY-like_superfamily"/>
</dbReference>
<dbReference type="InterPro" id="IPR003594">
    <property type="entry name" value="HATPase_dom"/>
</dbReference>
<dbReference type="SUPFAM" id="SSF47384">
    <property type="entry name" value="Homodimeric domain of signal transducing histidine kinase"/>
    <property type="match status" value="1"/>
</dbReference>
<dbReference type="STRING" id="890420.SAMN05216226_10296"/>
<protein>
    <recommendedName>
        <fullName evidence="2">histidine kinase</fullName>
        <ecNumber evidence="2">2.7.13.3</ecNumber>
    </recommendedName>
</protein>
<dbReference type="InterPro" id="IPR013656">
    <property type="entry name" value="PAS_4"/>
</dbReference>
<dbReference type="SMART" id="SM00448">
    <property type="entry name" value="REC"/>
    <property type="match status" value="1"/>
</dbReference>
<dbReference type="CDD" id="cd00082">
    <property type="entry name" value="HisKA"/>
    <property type="match status" value="1"/>
</dbReference>
<dbReference type="Gene3D" id="2.10.70.100">
    <property type="match status" value="1"/>
</dbReference>
<dbReference type="InterPro" id="IPR050736">
    <property type="entry name" value="Sensor_HK_Regulatory"/>
</dbReference>
<keyword evidence="4" id="KW-0418">Kinase</keyword>
<dbReference type="Pfam" id="PF00989">
    <property type="entry name" value="PAS"/>
    <property type="match status" value="1"/>
</dbReference>
<evidence type="ECO:0000256" key="3">
    <source>
        <dbReference type="ARBA" id="ARBA00022679"/>
    </source>
</evidence>
<dbReference type="SMART" id="SM00065">
    <property type="entry name" value="GAF"/>
    <property type="match status" value="1"/>
</dbReference>
<dbReference type="InterPro" id="IPR029016">
    <property type="entry name" value="GAF-like_dom_sf"/>
</dbReference>
<dbReference type="EMBL" id="FNFC01000002">
    <property type="protein sequence ID" value="SDJ31446.1"/>
    <property type="molecule type" value="Genomic_DNA"/>
</dbReference>
<dbReference type="InterPro" id="IPR005467">
    <property type="entry name" value="His_kinase_dom"/>
</dbReference>
<proteinExistence type="predicted"/>
<dbReference type="InterPro" id="IPR000700">
    <property type="entry name" value="PAS-assoc_C"/>
</dbReference>
<feature type="domain" description="PAS" evidence="9">
    <location>
        <begin position="156"/>
        <end position="226"/>
    </location>
</feature>
<feature type="domain" description="PAC" evidence="10">
    <location>
        <begin position="902"/>
        <end position="954"/>
    </location>
</feature>
<dbReference type="Pfam" id="PF13185">
    <property type="entry name" value="GAF_2"/>
    <property type="match status" value="1"/>
</dbReference>
<dbReference type="PANTHER" id="PTHR43711">
    <property type="entry name" value="TWO-COMPONENT HISTIDINE KINASE"/>
    <property type="match status" value="1"/>
</dbReference>
<dbReference type="InterPro" id="IPR001789">
    <property type="entry name" value="Sig_transdc_resp-reg_receiver"/>
</dbReference>
<dbReference type="InterPro" id="IPR036890">
    <property type="entry name" value="HATPase_C_sf"/>
</dbReference>
<sequence length="1316" mass="145816">MFKLVCPLLLIIVSGLTDRLNQTIQILYVNSDSAFTELVQTKLQQTDIDIGCTPVEEPDDVYQELETGDIDCIVTAYSLDGLNGIELTKSVRKRDDDIPILLFTGQGSEEIAGQATQAGVSDYIPVSPNRDNFTLLANRIQTLATAARDREAAERTRRRFRRTLERATDAVYAVDTDWRIEYMNEKMAARIDRDPDTLIGTTLWEEFPSIVGTKLEDRYRTAMETGEPVAFEHHLGAPFDYTIEVRAFPDDEGLTVFSREITTERERELELERSDRILETIHDVVFVLGEDRDIEFANAAAKRLTAGDQSAQLVGTQFEAALSDRTSEHDIRRLSQAVETTLDGGENNDSLNELYDKDLQVEIAAMGSDRTFDIRVTSFQREQTAQVLLVARDVTKQSEATRQLERDRDALRQLQTVMAEGGVTTQTRLQRLLEVGCMNLGLEIGIVSQIQGDDYGIKAVHAPDADITVGDSFDLSATYCAEVVDSDAVCSFIDAVADGRETHPAYRKFELESYIGAPLVVDGERYGTVNFSSPTARTAAFGAVERTFVELLAELVSAEISRGRDRMELKRQEFLFERVQNIADIGVWEYTPETGELEWSDGVKRIHGVDETYEPSLDDGIEFYHPDDRETVESAVNEAIEAGTPYDLDLRIVRSDGEERDVRAWGERVEDTQHGETALRGVFQDITERKAKEREYRELAEEYEALLETSGDAIFLLDVDTSGEDPSFEFARLSPGYEMQTGLTTDEVRGKSPQAVFGDERGAELDANYTRCIEQREPISYQEELDISDDARFWETSLAPVIVDGDIVRVVGIARNVTQRVTRERSLETTNQRLESLIEATPLTVMEIDSDGIVTRWNDEAEHMFGWSRDEVIGEFNPIVPEDNQGEFSTHRQRALSGERIRGKEVRRVTKDGEELDLLLSVAPVADPDGETTSILAMLEDITDQKRLEEKLRALQETARRLSGAQSTDEIGDIAVDAAVEILGFEFTGLWEYDSNADRLVALSASDSTTELLGELPDATPDDSLAWDAFEASELRIYDDLRAQQSASELATGLESGLFVPLGAFGVMGVGTPVAQSFSDTDADMFRILGATVGAAFARASREAELQRQNERLDEFASVVAHDLRNPLSVAVGFREVIESTGDLEHLDRIESAHDRMERMIDDLLTLARGETTVSDTEQVDIGAVTTEAWGYVDTADATLTVASQVPTLVGDGSRLTQLFENLFRNAIEHGGDGVTVTVGQLEADTGFYVEDDGTGIPPDQREDVLEHGVTTNEGGTGFGLSIVTDIAAAHGWSVRVTDGADGGARFEFVTAAGRT</sequence>
<feature type="domain" description="PAS" evidence="9">
    <location>
        <begin position="699"/>
        <end position="776"/>
    </location>
</feature>
<evidence type="ECO:0000256" key="4">
    <source>
        <dbReference type="ARBA" id="ARBA00022777"/>
    </source>
</evidence>
<feature type="domain" description="Response regulatory" evidence="8">
    <location>
        <begin position="25"/>
        <end position="141"/>
    </location>
</feature>
<dbReference type="Pfam" id="PF08448">
    <property type="entry name" value="PAS_4"/>
    <property type="match status" value="3"/>
</dbReference>
<dbReference type="SMART" id="SM00388">
    <property type="entry name" value="HisKA"/>
    <property type="match status" value="1"/>
</dbReference>
<keyword evidence="3" id="KW-0808">Transferase</keyword>
<dbReference type="InterPro" id="IPR001610">
    <property type="entry name" value="PAC"/>
</dbReference>
<dbReference type="CDD" id="cd00075">
    <property type="entry name" value="HATPase"/>
    <property type="match status" value="1"/>
</dbReference>
<dbReference type="NCBIfam" id="TIGR00229">
    <property type="entry name" value="sensory_box"/>
    <property type="match status" value="3"/>
</dbReference>
<evidence type="ECO:0000313" key="11">
    <source>
        <dbReference type="EMBL" id="SDJ31446.1"/>
    </source>
</evidence>
<dbReference type="CDD" id="cd00130">
    <property type="entry name" value="PAS"/>
    <property type="match status" value="4"/>
</dbReference>
<dbReference type="InterPro" id="IPR035965">
    <property type="entry name" value="PAS-like_dom_sf"/>
</dbReference>
<dbReference type="EC" id="2.7.13.3" evidence="2"/>
<dbReference type="OrthoDB" id="230688at2157"/>
<comment type="caution">
    <text evidence="6">Lacks conserved residue(s) required for the propagation of feature annotation.</text>
</comment>
<dbReference type="InterPro" id="IPR036097">
    <property type="entry name" value="HisK_dim/P_sf"/>
</dbReference>